<comment type="caution">
    <text evidence="2">The sequence shown here is derived from an EMBL/GenBank/DDBJ whole genome shotgun (WGS) entry which is preliminary data.</text>
</comment>
<accession>A0AAV4P410</accession>
<organism evidence="2 3">
    <name type="scientific">Caerostris extrusa</name>
    <name type="common">Bark spider</name>
    <name type="synonym">Caerostris bankana</name>
    <dbReference type="NCBI Taxonomy" id="172846"/>
    <lineage>
        <taxon>Eukaryota</taxon>
        <taxon>Metazoa</taxon>
        <taxon>Ecdysozoa</taxon>
        <taxon>Arthropoda</taxon>
        <taxon>Chelicerata</taxon>
        <taxon>Arachnida</taxon>
        <taxon>Araneae</taxon>
        <taxon>Araneomorphae</taxon>
        <taxon>Entelegynae</taxon>
        <taxon>Araneoidea</taxon>
        <taxon>Araneidae</taxon>
        <taxon>Caerostris</taxon>
    </lineage>
</organism>
<dbReference type="Proteomes" id="UP001054945">
    <property type="component" value="Unassembled WGS sequence"/>
</dbReference>
<gene>
    <name evidence="2" type="ORF">CEXT_93821</name>
</gene>
<dbReference type="AlphaFoldDB" id="A0AAV4P410"/>
<feature type="compositionally biased region" description="Basic and acidic residues" evidence="1">
    <location>
        <begin position="52"/>
        <end position="61"/>
    </location>
</feature>
<evidence type="ECO:0000256" key="1">
    <source>
        <dbReference type="SAM" id="MobiDB-lite"/>
    </source>
</evidence>
<protein>
    <submittedName>
        <fullName evidence="2">Uncharacterized protein</fullName>
    </submittedName>
</protein>
<evidence type="ECO:0000313" key="2">
    <source>
        <dbReference type="EMBL" id="GIX91764.1"/>
    </source>
</evidence>
<dbReference type="EMBL" id="BPLR01021612">
    <property type="protein sequence ID" value="GIX91764.1"/>
    <property type="molecule type" value="Genomic_DNA"/>
</dbReference>
<reference evidence="2 3" key="1">
    <citation type="submission" date="2021-06" db="EMBL/GenBank/DDBJ databases">
        <title>Caerostris extrusa draft genome.</title>
        <authorList>
            <person name="Kono N."/>
            <person name="Arakawa K."/>
        </authorList>
    </citation>
    <scope>NUCLEOTIDE SEQUENCE [LARGE SCALE GENOMIC DNA]</scope>
</reference>
<feature type="region of interest" description="Disordered" evidence="1">
    <location>
        <begin position="47"/>
        <end position="80"/>
    </location>
</feature>
<proteinExistence type="predicted"/>
<keyword evidence="3" id="KW-1185">Reference proteome</keyword>
<sequence length="117" mass="13588">MENSNYQTQSGKEGKIKTFEIKFHYIIKLSGRIPEFPALFPKMTISPPFRNPAREGKECRRQRPGFGRAQKKRVSSSPEKNFPLLSYRSNLTRGFSLSNLLDRFFSKNRSPFSHSND</sequence>
<name>A0AAV4P410_CAEEX</name>
<evidence type="ECO:0000313" key="3">
    <source>
        <dbReference type="Proteomes" id="UP001054945"/>
    </source>
</evidence>